<dbReference type="Gene3D" id="1.10.287.130">
    <property type="match status" value="1"/>
</dbReference>
<evidence type="ECO:0000256" key="4">
    <source>
        <dbReference type="ARBA" id="ARBA00022679"/>
    </source>
</evidence>
<dbReference type="InterPro" id="IPR004358">
    <property type="entry name" value="Sig_transdc_His_kin-like_C"/>
</dbReference>
<comment type="caution">
    <text evidence="7">Lacks conserved residue(s) required for the propagation of feature annotation.</text>
</comment>
<feature type="domain" description="Response regulatory" evidence="10">
    <location>
        <begin position="824"/>
        <end position="934"/>
    </location>
</feature>
<dbReference type="PROSITE" id="PS50109">
    <property type="entry name" value="HIS_KIN"/>
    <property type="match status" value="1"/>
</dbReference>
<evidence type="ECO:0000256" key="7">
    <source>
        <dbReference type="PROSITE-ProRule" id="PRU00169"/>
    </source>
</evidence>
<name>A0ABX9V7Z1_9GAMM</name>
<evidence type="ECO:0000256" key="6">
    <source>
        <dbReference type="ARBA" id="ARBA00023012"/>
    </source>
</evidence>
<keyword evidence="5" id="KW-0418">Kinase</keyword>
<dbReference type="InterPro" id="IPR011006">
    <property type="entry name" value="CheY-like_superfamily"/>
</dbReference>
<keyword evidence="8" id="KW-0812">Transmembrane</keyword>
<keyword evidence="8" id="KW-1133">Transmembrane helix</keyword>
<sequence>MLTRAARGWHYLAFVLAFLLLAILGWHGKRTQEALLANNRSVTQSLEVITEVQAMLSSLQDIETGSRGFILTGDPNYLEPYTLGLSRLEQNRRALELQLQGRDFPGRPWFEMLDATIAERIEVAAANIQHRRDAGLEAAVERVQRTAGRQLMDRLRGLLNAVVQQERSQLEASNRKVAGTTERSQQLALLGSLIVVLLFLAALWAVQRSLRIRHQLALTAQAGEARIGALLEAIPDQLYAVDARLRVSNLSMGTSPGPTPEVIEPLLLDLLKQHEDDPVRHRLWCEPQGRRIFEVRLVSTGLGDHLAIARDVTELERSRESLRDQEAFLRRVVDTDENLIFVRDQQGRFVLCNNALAKLINLQPQHIERRLPDDIDPSHLLMPLLVGEEELRQGSGELRISEVALTDGDGQERWLQMIKRPLRVSAGACHVVTVAVDISQRRRMEQMKTEFISTVSHELRTPLTSIRGALGMLVGGIAGPIDDSAQPLLAIAHKNSERLVRLINDILDIEKLDAGRMVFDSRCCDIRALVEQSLFDMAPFASEYSVSVVLAPQASPPNTSATVDPDRFAQVMANLLSNAIKHSPRGGTVTVDLRADGDEVEIGVQDEGAGIPDNFRSRIFQRFAQADSSDVRQRGGTGLGLAITRALVEQMQGQVGFESSPGLGSRFWFRLPLQAQTPAGPRPADAPSRMAESEGHILIVEPDRLSAEQLAEALSRHGYAASIASNVADAWALLARNGVDALTLSAALVDEDCGAFLKSVRNQPVYRTLPVLIVGLQPQRRETDDSTLQGGAVGVIDWLQTPFDPTRVATMIQACLPQPGARHRILHVEDDEDLRAVLARGVAALDVELLGVATLGEARQLIETRRFDLVILDLVLPDGSGTELFDALARSVPAPPVILFSALDAPVVDSRLMLRQLVKSRHDSDQLVRLIQQLLLHWPSGQHNDNHEVQT</sequence>
<proteinExistence type="predicted"/>
<dbReference type="PRINTS" id="PR00344">
    <property type="entry name" value="BCTRLSENSOR"/>
</dbReference>
<dbReference type="SUPFAM" id="SSF55874">
    <property type="entry name" value="ATPase domain of HSP90 chaperone/DNA topoisomerase II/histidine kinase"/>
    <property type="match status" value="1"/>
</dbReference>
<dbReference type="SMART" id="SM00387">
    <property type="entry name" value="HATPase_c"/>
    <property type="match status" value="1"/>
</dbReference>
<dbReference type="Pfam" id="PF00512">
    <property type="entry name" value="HisKA"/>
    <property type="match status" value="1"/>
</dbReference>
<evidence type="ECO:0000313" key="14">
    <source>
        <dbReference type="Proteomes" id="UP000269134"/>
    </source>
</evidence>
<evidence type="ECO:0000313" key="13">
    <source>
        <dbReference type="EMBL" id="RMI02206.1"/>
    </source>
</evidence>
<evidence type="ECO:0000259" key="12">
    <source>
        <dbReference type="PROSITE" id="PS50113"/>
    </source>
</evidence>
<dbReference type="InterPro" id="IPR005467">
    <property type="entry name" value="His_kinase_dom"/>
</dbReference>
<evidence type="ECO:0000256" key="3">
    <source>
        <dbReference type="ARBA" id="ARBA00022553"/>
    </source>
</evidence>
<comment type="catalytic activity">
    <reaction evidence="1">
        <text>ATP + protein L-histidine = ADP + protein N-phospho-L-histidine.</text>
        <dbReference type="EC" id="2.7.13.3"/>
    </reaction>
</comment>
<dbReference type="EC" id="2.7.13.3" evidence="2"/>
<reference evidence="13 14" key="1">
    <citation type="submission" date="2018-10" db="EMBL/GenBank/DDBJ databases">
        <title>Pseudomonas sp. GL14 genome.</title>
        <authorList>
            <person name="Peng J."/>
            <person name="Liu Z.-P."/>
        </authorList>
    </citation>
    <scope>NUCLEOTIDE SEQUENCE [LARGE SCALE GENOMIC DNA]</scope>
    <source>
        <strain evidence="13 14">GL14</strain>
    </source>
</reference>
<dbReference type="SMART" id="SM00388">
    <property type="entry name" value="HisKA"/>
    <property type="match status" value="1"/>
</dbReference>
<dbReference type="CDD" id="cd00156">
    <property type="entry name" value="REC"/>
    <property type="match status" value="1"/>
</dbReference>
<feature type="modified residue" description="4-aspartylphosphate" evidence="7">
    <location>
        <position position="873"/>
    </location>
</feature>
<evidence type="ECO:0000259" key="9">
    <source>
        <dbReference type="PROSITE" id="PS50109"/>
    </source>
</evidence>
<dbReference type="InterPro" id="IPR000700">
    <property type="entry name" value="PAS-assoc_C"/>
</dbReference>
<dbReference type="SMART" id="SM00448">
    <property type="entry name" value="REC"/>
    <property type="match status" value="2"/>
</dbReference>
<dbReference type="InterPro" id="IPR036097">
    <property type="entry name" value="HisK_dim/P_sf"/>
</dbReference>
<dbReference type="PANTHER" id="PTHR43711:SF1">
    <property type="entry name" value="HISTIDINE KINASE 1"/>
    <property type="match status" value="1"/>
</dbReference>
<dbReference type="CDD" id="cd19410">
    <property type="entry name" value="HK9-like_sensor"/>
    <property type="match status" value="1"/>
</dbReference>
<feature type="domain" description="PAS" evidence="11">
    <location>
        <begin position="325"/>
        <end position="367"/>
    </location>
</feature>
<dbReference type="SUPFAM" id="SSF52172">
    <property type="entry name" value="CheY-like"/>
    <property type="match status" value="2"/>
</dbReference>
<dbReference type="CDD" id="cd00082">
    <property type="entry name" value="HisKA"/>
    <property type="match status" value="1"/>
</dbReference>
<keyword evidence="3 7" id="KW-0597">Phosphoprotein</keyword>
<dbReference type="GeneID" id="84608339"/>
<dbReference type="CDD" id="cd16922">
    <property type="entry name" value="HATPase_EvgS-ArcB-TorS-like"/>
    <property type="match status" value="1"/>
</dbReference>
<dbReference type="InterPro" id="IPR003594">
    <property type="entry name" value="HATPase_dom"/>
</dbReference>
<dbReference type="Pfam" id="PF02518">
    <property type="entry name" value="HATPase_c"/>
    <property type="match status" value="1"/>
</dbReference>
<dbReference type="InterPro" id="IPR013656">
    <property type="entry name" value="PAS_4"/>
</dbReference>
<dbReference type="Proteomes" id="UP000269134">
    <property type="component" value="Unassembled WGS sequence"/>
</dbReference>
<dbReference type="Gene3D" id="3.40.50.2300">
    <property type="match status" value="2"/>
</dbReference>
<dbReference type="PANTHER" id="PTHR43711">
    <property type="entry name" value="TWO-COMPONENT HISTIDINE KINASE"/>
    <property type="match status" value="1"/>
</dbReference>
<dbReference type="EMBL" id="RFFL01000003">
    <property type="protein sequence ID" value="RMI02206.1"/>
    <property type="molecule type" value="Genomic_DNA"/>
</dbReference>
<dbReference type="Gene3D" id="3.30.565.10">
    <property type="entry name" value="Histidine kinase-like ATPase, C-terminal domain"/>
    <property type="match status" value="1"/>
</dbReference>
<dbReference type="PROSITE" id="PS50113">
    <property type="entry name" value="PAC"/>
    <property type="match status" value="1"/>
</dbReference>
<dbReference type="InterPro" id="IPR036890">
    <property type="entry name" value="HATPase_C_sf"/>
</dbReference>
<dbReference type="InterPro" id="IPR035965">
    <property type="entry name" value="PAS-like_dom_sf"/>
</dbReference>
<keyword evidence="6" id="KW-0902">Two-component regulatory system</keyword>
<dbReference type="InterPro" id="IPR007891">
    <property type="entry name" value="CHASE3"/>
</dbReference>
<feature type="domain" description="Response regulatory" evidence="10">
    <location>
        <begin position="696"/>
        <end position="816"/>
    </location>
</feature>
<dbReference type="InterPro" id="IPR000014">
    <property type="entry name" value="PAS"/>
</dbReference>
<evidence type="ECO:0000256" key="5">
    <source>
        <dbReference type="ARBA" id="ARBA00022777"/>
    </source>
</evidence>
<evidence type="ECO:0000256" key="8">
    <source>
        <dbReference type="SAM" id="Phobius"/>
    </source>
</evidence>
<feature type="transmembrane region" description="Helical" evidence="8">
    <location>
        <begin position="187"/>
        <end position="206"/>
    </location>
</feature>
<dbReference type="Pfam" id="PF05227">
    <property type="entry name" value="CHASE3"/>
    <property type="match status" value="1"/>
</dbReference>
<gene>
    <name evidence="13" type="ORF">EA795_04735</name>
</gene>
<dbReference type="Gene3D" id="3.30.450.20">
    <property type="entry name" value="PAS domain"/>
    <property type="match status" value="1"/>
</dbReference>
<dbReference type="PROSITE" id="PS50110">
    <property type="entry name" value="RESPONSE_REGULATORY"/>
    <property type="match status" value="2"/>
</dbReference>
<keyword evidence="14" id="KW-1185">Reference proteome</keyword>
<dbReference type="RefSeq" id="WP_122075837.1">
    <property type="nucleotide sequence ID" value="NZ_RFFL01000003.1"/>
</dbReference>
<organism evidence="13 14">
    <name type="scientific">Stutzerimonas nitrititolerans</name>
    <dbReference type="NCBI Taxonomy" id="2482751"/>
    <lineage>
        <taxon>Bacteria</taxon>
        <taxon>Pseudomonadati</taxon>
        <taxon>Pseudomonadota</taxon>
        <taxon>Gammaproteobacteria</taxon>
        <taxon>Pseudomonadales</taxon>
        <taxon>Pseudomonadaceae</taxon>
        <taxon>Stutzerimonas</taxon>
    </lineage>
</organism>
<evidence type="ECO:0000256" key="1">
    <source>
        <dbReference type="ARBA" id="ARBA00000085"/>
    </source>
</evidence>
<dbReference type="InterPro" id="IPR001789">
    <property type="entry name" value="Sig_transdc_resp-reg_receiver"/>
</dbReference>
<dbReference type="PROSITE" id="PS50112">
    <property type="entry name" value="PAS"/>
    <property type="match status" value="1"/>
</dbReference>
<keyword evidence="8" id="KW-0472">Membrane</keyword>
<dbReference type="Pfam" id="PF00072">
    <property type="entry name" value="Response_reg"/>
    <property type="match status" value="1"/>
</dbReference>
<comment type="caution">
    <text evidence="13">The sequence shown here is derived from an EMBL/GenBank/DDBJ whole genome shotgun (WGS) entry which is preliminary data.</text>
</comment>
<evidence type="ECO:0000259" key="10">
    <source>
        <dbReference type="PROSITE" id="PS50110"/>
    </source>
</evidence>
<dbReference type="NCBIfam" id="TIGR00229">
    <property type="entry name" value="sensory_box"/>
    <property type="match status" value="1"/>
</dbReference>
<accession>A0ABX9V7Z1</accession>
<dbReference type="SUPFAM" id="SSF47384">
    <property type="entry name" value="Homodimeric domain of signal transducing histidine kinase"/>
    <property type="match status" value="1"/>
</dbReference>
<feature type="domain" description="PAC" evidence="12">
    <location>
        <begin position="399"/>
        <end position="450"/>
    </location>
</feature>
<feature type="transmembrane region" description="Helical" evidence="8">
    <location>
        <begin position="6"/>
        <end position="26"/>
    </location>
</feature>
<evidence type="ECO:0000256" key="2">
    <source>
        <dbReference type="ARBA" id="ARBA00012438"/>
    </source>
</evidence>
<evidence type="ECO:0000259" key="11">
    <source>
        <dbReference type="PROSITE" id="PS50112"/>
    </source>
</evidence>
<feature type="domain" description="Histidine kinase" evidence="9">
    <location>
        <begin position="454"/>
        <end position="675"/>
    </location>
</feature>
<dbReference type="Pfam" id="PF08448">
    <property type="entry name" value="PAS_4"/>
    <property type="match status" value="1"/>
</dbReference>
<keyword evidence="4" id="KW-0808">Transferase</keyword>
<dbReference type="SUPFAM" id="SSF55785">
    <property type="entry name" value="PYP-like sensor domain (PAS domain)"/>
    <property type="match status" value="1"/>
</dbReference>
<dbReference type="InterPro" id="IPR003661">
    <property type="entry name" value="HisK_dim/P_dom"/>
</dbReference>
<protein>
    <recommendedName>
        <fullName evidence="2">histidine kinase</fullName>
        <ecNumber evidence="2">2.7.13.3</ecNumber>
    </recommendedName>
</protein>
<dbReference type="InterPro" id="IPR050736">
    <property type="entry name" value="Sensor_HK_Regulatory"/>
</dbReference>